<dbReference type="PANTHER" id="PTHR10131">
    <property type="entry name" value="TNF RECEPTOR ASSOCIATED FACTOR"/>
    <property type="match status" value="1"/>
</dbReference>
<accession>A0AAV7K4C4</accession>
<evidence type="ECO:0000256" key="4">
    <source>
        <dbReference type="PROSITE-ProRule" id="PRU00207"/>
    </source>
</evidence>
<keyword evidence="3 4" id="KW-0862">Zinc</keyword>
<comment type="caution">
    <text evidence="7">The sequence shown here is derived from an EMBL/GenBank/DDBJ whole genome shotgun (WGS) entry which is preliminary data.</text>
</comment>
<evidence type="ECO:0000256" key="2">
    <source>
        <dbReference type="ARBA" id="ARBA00022771"/>
    </source>
</evidence>
<gene>
    <name evidence="7" type="ORF">LOD99_1684</name>
</gene>
<dbReference type="GO" id="GO:0008270">
    <property type="term" value="F:zinc ion binding"/>
    <property type="evidence" value="ECO:0007669"/>
    <property type="project" value="UniProtKB-KW"/>
</dbReference>
<evidence type="ECO:0000256" key="1">
    <source>
        <dbReference type="ARBA" id="ARBA00022723"/>
    </source>
</evidence>
<keyword evidence="5" id="KW-1133">Transmembrane helix</keyword>
<evidence type="ECO:0000313" key="7">
    <source>
        <dbReference type="EMBL" id="KAI6655950.1"/>
    </source>
</evidence>
<reference evidence="7 8" key="1">
    <citation type="journal article" date="2023" name="BMC Biol.">
        <title>The compact genome of the sponge Oopsacas minuta (Hexactinellida) is lacking key metazoan core genes.</title>
        <authorList>
            <person name="Santini S."/>
            <person name="Schenkelaars Q."/>
            <person name="Jourda C."/>
            <person name="Duchesne M."/>
            <person name="Belahbib H."/>
            <person name="Rocher C."/>
            <person name="Selva M."/>
            <person name="Riesgo A."/>
            <person name="Vervoort M."/>
            <person name="Leys S.P."/>
            <person name="Kodjabachian L."/>
            <person name="Le Bivic A."/>
            <person name="Borchiellini C."/>
            <person name="Claverie J.M."/>
            <person name="Renard E."/>
        </authorList>
    </citation>
    <scope>NUCLEOTIDE SEQUENCE [LARGE SCALE GENOMIC DNA]</scope>
    <source>
        <strain evidence="7">SPO-2</strain>
    </source>
</reference>
<feature type="zinc finger region" description="TRAF-type" evidence="4">
    <location>
        <begin position="31"/>
        <end position="81"/>
    </location>
</feature>
<feature type="transmembrane region" description="Helical" evidence="5">
    <location>
        <begin position="303"/>
        <end position="324"/>
    </location>
</feature>
<dbReference type="InterPro" id="IPR001293">
    <property type="entry name" value="Znf_TRAF"/>
</dbReference>
<dbReference type="Proteomes" id="UP001165289">
    <property type="component" value="Unassembled WGS sequence"/>
</dbReference>
<feature type="transmembrane region" description="Helical" evidence="5">
    <location>
        <begin position="569"/>
        <end position="586"/>
    </location>
</feature>
<feature type="transmembrane region" description="Helical" evidence="5">
    <location>
        <begin position="486"/>
        <end position="506"/>
    </location>
</feature>
<evidence type="ECO:0000256" key="5">
    <source>
        <dbReference type="SAM" id="Phobius"/>
    </source>
</evidence>
<dbReference type="PROSITE" id="PS50145">
    <property type="entry name" value="ZF_TRAF"/>
    <property type="match status" value="1"/>
</dbReference>
<dbReference type="Pfam" id="PF02176">
    <property type="entry name" value="zf-TRAF"/>
    <property type="match status" value="1"/>
</dbReference>
<feature type="transmembrane region" description="Helical" evidence="5">
    <location>
        <begin position="440"/>
        <end position="456"/>
    </location>
</feature>
<evidence type="ECO:0000259" key="6">
    <source>
        <dbReference type="PROSITE" id="PS50145"/>
    </source>
</evidence>
<keyword evidence="1 4" id="KW-0479">Metal-binding</keyword>
<evidence type="ECO:0000256" key="3">
    <source>
        <dbReference type="ARBA" id="ARBA00022833"/>
    </source>
</evidence>
<keyword evidence="5" id="KW-0472">Membrane</keyword>
<dbReference type="EMBL" id="JAKMXF010000166">
    <property type="protein sequence ID" value="KAI6655950.1"/>
    <property type="molecule type" value="Genomic_DNA"/>
</dbReference>
<dbReference type="SUPFAM" id="SSF49599">
    <property type="entry name" value="TRAF domain-like"/>
    <property type="match status" value="1"/>
</dbReference>
<feature type="transmembrane region" description="Helical" evidence="5">
    <location>
        <begin position="374"/>
        <end position="395"/>
    </location>
</feature>
<keyword evidence="7" id="KW-0675">Receptor</keyword>
<dbReference type="AlphaFoldDB" id="A0AAV7K4C4"/>
<organism evidence="7 8">
    <name type="scientific">Oopsacas minuta</name>
    <dbReference type="NCBI Taxonomy" id="111878"/>
    <lineage>
        <taxon>Eukaryota</taxon>
        <taxon>Metazoa</taxon>
        <taxon>Porifera</taxon>
        <taxon>Hexactinellida</taxon>
        <taxon>Hexasterophora</taxon>
        <taxon>Lyssacinosida</taxon>
        <taxon>Leucopsacidae</taxon>
        <taxon>Oopsacas</taxon>
    </lineage>
</organism>
<evidence type="ECO:0000313" key="8">
    <source>
        <dbReference type="Proteomes" id="UP001165289"/>
    </source>
</evidence>
<proteinExistence type="predicted"/>
<keyword evidence="8" id="KW-1185">Reference proteome</keyword>
<dbReference type="InterPro" id="IPR013083">
    <property type="entry name" value="Znf_RING/FYVE/PHD"/>
</dbReference>
<feature type="transmembrane region" description="Helical" evidence="5">
    <location>
        <begin position="512"/>
        <end position="531"/>
    </location>
</feature>
<feature type="domain" description="TRAF-type" evidence="6">
    <location>
        <begin position="31"/>
        <end position="81"/>
    </location>
</feature>
<name>A0AAV7K4C4_9METZ</name>
<keyword evidence="5" id="KW-0812">Transmembrane</keyword>
<feature type="transmembrane region" description="Helical" evidence="5">
    <location>
        <begin position="415"/>
        <end position="434"/>
    </location>
</feature>
<sequence>MNTHITQQCTNRILECEFCTESHRAGELTLHLEVCTNFPLQCVNKCGETILRQDMQSHIEDMCSNTLLECDYKKYGCCERVYRNHLDTHNNDNRLLHMEMKIDLFDSQIQDPDILKQEVKFLTEKVNIVKSRAMSLLRYINTEGEIAKNNILDPAILFKIDLCDCNFTETLVCCVHNNSEISHDIIFKIKCRGGYSSGLEIISLLSSSTNFTDFIFHTFLCLMNLQEETPFAVYENTFVVADRRQETSSFNSHKNEHEHERILGKIYLSKRYMKSAARNMTDNESGYTCEQYYYHYQTEISKCIFLLMINFVEVLSAVSFYVLFVLRTYKYDPTHITNSSVEIYIENCANLNNTILRDNQLEISAFPLLTIAEAFGNVADMFVAGLGVCLMSYLLKRMKKECYLPNNINIKKFIIILLIVSFIIILTSYFTSFIILSELIFLPFLTINLILFIRYVKKFRQALLQIAFERLAQHGSNNMEMKQCRYFTYTSYCICAAFSLITIGTYDHTFKNIILSGLFFGQCYFPYNIIFNSKIKLPFTDHAMENIVLTISYNGIICKIATVGGIITLISPILFVTFYTWIIVIYRKMKKKYSPQYRYHVCSRFEKSLLTEPLWNQ</sequence>
<protein>
    <submittedName>
        <fullName evidence="7">TNF receptor-associated factor 4-like</fullName>
    </submittedName>
</protein>
<dbReference type="Gene3D" id="3.30.40.10">
    <property type="entry name" value="Zinc/RING finger domain, C3HC4 (zinc finger)"/>
    <property type="match status" value="1"/>
</dbReference>
<keyword evidence="2 4" id="KW-0863">Zinc-finger</keyword>
<dbReference type="PANTHER" id="PTHR10131:SF94">
    <property type="entry name" value="TNF RECEPTOR-ASSOCIATED FACTOR 4"/>
    <property type="match status" value="1"/>
</dbReference>